<dbReference type="Pfam" id="PF03200">
    <property type="entry name" value="Glyco_hydro_63"/>
    <property type="match status" value="1"/>
</dbReference>
<comment type="catalytic activity">
    <reaction evidence="12">
        <text>N(4)-(alpha-D-Glc-(1-&gt;2)-alpha-D-Glc-(1-&gt;3)-alpha-D-Glc-(1-&gt;3)-alpha-D-Man-(1-&gt;2)-alpha-D-Man-(1-&gt;2)-alpha-D-Man-(1-&gt;3)-[alpha-D-Man-(1-&gt;2)-alpha-D-Man-(1-&gt;3)-[alpha-D-Man-(1-&gt;2)-alpha-D-Man-(1-&gt;6)]-alpha-D-Man-(1-&gt;6)]-beta-D-Man-(1-&gt;4)-beta-D-GlcNAc-(1-&gt;4)-beta-D-GlcNAc)-L-asparaginyl-[protein] + H2O = N(4)-(alpha-D-Glc-(1-&gt;3)-alpha-D-Glc-(1-&gt;3)-alpha-D-Man-(1-&gt;2)-alpha-D-Man-(1-&gt;2)-alpha-D-Man-(1-&gt;3)-[alpha-D-Man-(1-&gt;2)-alpha-D-Man-(1-&gt;3)-[alpha-D-Man-(1-&gt;2)-alpha-D-Man-(1-&gt;6)]-alpha-D-Man-(1-&gt;6)]-beta-D-Man-(1-&gt;4)-beta-D-GlcNAc-(1-&gt;4)-beta-D-GlcNAc)-L-asparaginyl-[protein] + beta-D-glucose</text>
        <dbReference type="Rhea" id="RHEA:55988"/>
        <dbReference type="Rhea" id="RHEA-COMP:12806"/>
        <dbReference type="Rhea" id="RHEA-COMP:14355"/>
        <dbReference type="ChEBI" id="CHEBI:15377"/>
        <dbReference type="ChEBI" id="CHEBI:15903"/>
        <dbReference type="ChEBI" id="CHEBI:59082"/>
        <dbReference type="ChEBI" id="CHEBI:132537"/>
        <dbReference type="EC" id="3.2.1.106"/>
    </reaction>
</comment>
<evidence type="ECO:0000259" key="15">
    <source>
        <dbReference type="Pfam" id="PF03200"/>
    </source>
</evidence>
<evidence type="ECO:0000256" key="13">
    <source>
        <dbReference type="RuleBase" id="RU369107"/>
    </source>
</evidence>
<evidence type="ECO:0000313" key="18">
    <source>
        <dbReference type="Proteomes" id="UP000799779"/>
    </source>
</evidence>
<evidence type="ECO:0000256" key="12">
    <source>
        <dbReference type="RuleBase" id="RU368089"/>
    </source>
</evidence>
<keyword evidence="7 12" id="KW-1133">Transmembrane helix</keyword>
<evidence type="ECO:0000313" key="17">
    <source>
        <dbReference type="EMBL" id="KAF2002759.1"/>
    </source>
</evidence>
<dbReference type="Proteomes" id="UP000799779">
    <property type="component" value="Unassembled WGS sequence"/>
</dbReference>
<feature type="signal peptide" evidence="14">
    <location>
        <begin position="1"/>
        <end position="22"/>
    </location>
</feature>
<evidence type="ECO:0000256" key="5">
    <source>
        <dbReference type="ARBA" id="ARBA00022824"/>
    </source>
</evidence>
<dbReference type="InterPro" id="IPR012341">
    <property type="entry name" value="6hp_glycosidase-like_sf"/>
</dbReference>
<keyword evidence="18" id="KW-1185">Reference proteome</keyword>
<feature type="chain" id="PRO_5025576192" description="Mannosyl-oligosaccharide glucosidase" evidence="14">
    <location>
        <begin position="23"/>
        <end position="818"/>
    </location>
</feature>
<keyword evidence="6" id="KW-0735">Signal-anchor</keyword>
<comment type="subcellular location">
    <subcellularLocation>
        <location evidence="1 12">Endoplasmic reticulum membrane</location>
        <topology evidence="1 12">Single-pass type II membrane protein</topology>
    </subcellularLocation>
</comment>
<protein>
    <recommendedName>
        <fullName evidence="11 12">Mannosyl-oligosaccharide glucosidase</fullName>
        <ecNumber evidence="11 12">3.2.1.106</ecNumber>
    </recommendedName>
    <alternativeName>
        <fullName evidence="13">Glucosidase I</fullName>
    </alternativeName>
</protein>
<dbReference type="Gene3D" id="2.70.98.110">
    <property type="entry name" value="Glycosyl hydrolase family 63, N-terminal domain"/>
    <property type="match status" value="1"/>
</dbReference>
<dbReference type="AlphaFoldDB" id="A0A6A5WPR7"/>
<evidence type="ECO:0000256" key="9">
    <source>
        <dbReference type="ARBA" id="ARBA00023180"/>
    </source>
</evidence>
<dbReference type="OrthoDB" id="410058at2759"/>
<gene>
    <name evidence="17" type="ORF">P154DRAFT_462314</name>
</gene>
<keyword evidence="8 12" id="KW-0472">Membrane</keyword>
<feature type="transmembrane region" description="Helical" evidence="12">
    <location>
        <begin position="788"/>
        <end position="805"/>
    </location>
</feature>
<proteinExistence type="inferred from homology"/>
<dbReference type="EMBL" id="ML977576">
    <property type="protein sequence ID" value="KAF2002759.1"/>
    <property type="molecule type" value="Genomic_DNA"/>
</dbReference>
<feature type="domain" description="Glycosyl hydrolase family 63 N-terminal" evidence="16">
    <location>
        <begin position="31"/>
        <end position="233"/>
    </location>
</feature>
<evidence type="ECO:0000259" key="16">
    <source>
        <dbReference type="Pfam" id="PF16923"/>
    </source>
</evidence>
<dbReference type="PANTHER" id="PTHR10412:SF11">
    <property type="entry name" value="MANNOSYL-OLIGOSACCHARIDE GLUCOSIDASE"/>
    <property type="match status" value="1"/>
</dbReference>
<name>A0A6A5WPR7_9PLEO</name>
<evidence type="ECO:0000256" key="8">
    <source>
        <dbReference type="ARBA" id="ARBA00023136"/>
    </source>
</evidence>
<keyword evidence="9 13" id="KW-0325">Glycoprotein</keyword>
<evidence type="ECO:0000256" key="7">
    <source>
        <dbReference type="ARBA" id="ARBA00022989"/>
    </source>
</evidence>
<dbReference type="InterPro" id="IPR031335">
    <property type="entry name" value="Glyco_hydro_63_C"/>
</dbReference>
<evidence type="ECO:0000256" key="2">
    <source>
        <dbReference type="ARBA" id="ARBA00010833"/>
    </source>
</evidence>
<comment type="function">
    <text evidence="12">Cleaves the distal alpha 1,2-linked glucose residue from the Glc(3)Man(9)GlcNAc(2) oligosaccharide precursor.</text>
</comment>
<dbReference type="Pfam" id="PF16923">
    <property type="entry name" value="Glyco_hydro_63N"/>
    <property type="match status" value="1"/>
</dbReference>
<dbReference type="InterPro" id="IPR031631">
    <property type="entry name" value="Glyco_hydro_63N"/>
</dbReference>
<keyword evidence="4 12" id="KW-0378">Hydrolase</keyword>
<dbReference type="SUPFAM" id="SSF48208">
    <property type="entry name" value="Six-hairpin glycosidases"/>
    <property type="match status" value="1"/>
</dbReference>
<comment type="similarity">
    <text evidence="2 12">Belongs to the glycosyl hydrolase 63 family.</text>
</comment>
<keyword evidence="5 12" id="KW-0256">Endoplasmic reticulum</keyword>
<keyword evidence="10 12" id="KW-0326">Glycosidase</keyword>
<dbReference type="GO" id="GO:0009311">
    <property type="term" value="P:oligosaccharide metabolic process"/>
    <property type="evidence" value="ECO:0007669"/>
    <property type="project" value="UniProtKB-UniRule"/>
</dbReference>
<keyword evidence="14" id="KW-0732">Signal</keyword>
<evidence type="ECO:0000256" key="14">
    <source>
        <dbReference type="SAM" id="SignalP"/>
    </source>
</evidence>
<evidence type="ECO:0000256" key="10">
    <source>
        <dbReference type="ARBA" id="ARBA00023295"/>
    </source>
</evidence>
<dbReference type="InterPro" id="IPR008928">
    <property type="entry name" value="6-hairpin_glycosidase_sf"/>
</dbReference>
<sequence length="818" mass="92033">MHLPTPLVPLVLAILAPALTAAESLASNNASLLWGTYRPNVYLGIRPRVPESVLMGLMWGKLGEDEHHLRHTCEQNDDISYGWTTYDARSGGSQTINDTRNQLDLTTEFLKKHEGQSAGNWGLRIRGTAQENAPTGLKTSVVFYVGMEEVEGCKACRVEATVNKNGEGDDLAVETVDIRLKHPRLGGAVIHISKPKAFNQREGVRNVHLDTSVKSINTTEDMHWQAKKSFLSVQELSVIPNEPGVGNLHFVQVTLHGGFEFEVLYSSQAATVAMTSSDLNKGLRNNVQKFNHAFASIMLPTAPFNSSSHLIFAQSIFSDLLSGLSYFTGDSKVDKSHSPAYDEKEPQFWDKAAEARTNAKVESTGPSRLFTHVPSRSVFPRGFLWDEGFHLLPILEWDADLALEVVRSWLALMDNDGWIAREQILGTEARERVPEGFQVQYPHIANPPTLFWIVSKYIDILNEKTEYLGHDSLYVSHVNSSNTLLEEIYPLLKRHYHWFRRTQSGDVEAHSIPQASLDEGYRWRGRTPGSNYASGLDDYPRAEPPDPSELHVDALCWVGVMAEALDKIAGYVGDTTDNATFKIHHTLITQNIELVHWSENEQTYCDAHVWESSHWYVCQKGYISLFPFLTGFIGAKHPHLNATLDLITDPGHLWTPYGIRSLSPVSTDYGTGGNYWKSPIWININYLIIERLLDLATQSGPFQHRCQNIYRNLRKNVVENVHKNWQDTGFAWEQYNADTGVGQRTQGFTGWTALVVKIMAFPDLEEKEEGIKEKVTELIQDARENHPTGAGGVIVAIMLLIFVYITRRRFAGLLRGTW</sequence>
<dbReference type="GO" id="GO:0004573">
    <property type="term" value="F:Glc3Man9GlcNAc2 oligosaccharide glucosidase activity"/>
    <property type="evidence" value="ECO:0007669"/>
    <property type="project" value="UniProtKB-UniRule"/>
</dbReference>
<dbReference type="Gene3D" id="1.50.10.10">
    <property type="match status" value="1"/>
</dbReference>
<organism evidence="17 18">
    <name type="scientific">Amniculicola lignicola CBS 123094</name>
    <dbReference type="NCBI Taxonomy" id="1392246"/>
    <lineage>
        <taxon>Eukaryota</taxon>
        <taxon>Fungi</taxon>
        <taxon>Dikarya</taxon>
        <taxon>Ascomycota</taxon>
        <taxon>Pezizomycotina</taxon>
        <taxon>Dothideomycetes</taxon>
        <taxon>Pleosporomycetidae</taxon>
        <taxon>Pleosporales</taxon>
        <taxon>Amniculicolaceae</taxon>
        <taxon>Amniculicola</taxon>
    </lineage>
</organism>
<evidence type="ECO:0000256" key="1">
    <source>
        <dbReference type="ARBA" id="ARBA00004648"/>
    </source>
</evidence>
<dbReference type="PANTHER" id="PTHR10412">
    <property type="entry name" value="MANNOSYL-OLIGOSACCHARIDE GLUCOSIDASE"/>
    <property type="match status" value="1"/>
</dbReference>
<dbReference type="GO" id="GO:0005789">
    <property type="term" value="C:endoplasmic reticulum membrane"/>
    <property type="evidence" value="ECO:0007669"/>
    <property type="project" value="UniProtKB-SubCell"/>
</dbReference>
<dbReference type="GO" id="GO:0006487">
    <property type="term" value="P:protein N-linked glycosylation"/>
    <property type="evidence" value="ECO:0007669"/>
    <property type="project" value="UniProtKB-UniRule"/>
</dbReference>
<comment type="pathway">
    <text evidence="13">Glycan metabolism; N-glycan degradation.</text>
</comment>
<reference evidence="17" key="1">
    <citation type="journal article" date="2020" name="Stud. Mycol.">
        <title>101 Dothideomycetes genomes: a test case for predicting lifestyles and emergence of pathogens.</title>
        <authorList>
            <person name="Haridas S."/>
            <person name="Albert R."/>
            <person name="Binder M."/>
            <person name="Bloem J."/>
            <person name="Labutti K."/>
            <person name="Salamov A."/>
            <person name="Andreopoulos B."/>
            <person name="Baker S."/>
            <person name="Barry K."/>
            <person name="Bills G."/>
            <person name="Bluhm B."/>
            <person name="Cannon C."/>
            <person name="Castanera R."/>
            <person name="Culley D."/>
            <person name="Daum C."/>
            <person name="Ezra D."/>
            <person name="Gonzalez J."/>
            <person name="Henrissat B."/>
            <person name="Kuo A."/>
            <person name="Liang C."/>
            <person name="Lipzen A."/>
            <person name="Lutzoni F."/>
            <person name="Magnuson J."/>
            <person name="Mondo S."/>
            <person name="Nolan M."/>
            <person name="Ohm R."/>
            <person name="Pangilinan J."/>
            <person name="Park H.-J."/>
            <person name="Ramirez L."/>
            <person name="Alfaro M."/>
            <person name="Sun H."/>
            <person name="Tritt A."/>
            <person name="Yoshinaga Y."/>
            <person name="Zwiers L.-H."/>
            <person name="Turgeon B."/>
            <person name="Goodwin S."/>
            <person name="Spatafora J."/>
            <person name="Crous P."/>
            <person name="Grigoriev I."/>
        </authorList>
    </citation>
    <scope>NUCLEOTIDE SEQUENCE</scope>
    <source>
        <strain evidence="17">CBS 123094</strain>
    </source>
</reference>
<dbReference type="InterPro" id="IPR004888">
    <property type="entry name" value="Glycoside_hydrolase_63"/>
</dbReference>
<evidence type="ECO:0000256" key="11">
    <source>
        <dbReference type="ARBA" id="ARBA00038888"/>
    </source>
</evidence>
<evidence type="ECO:0000256" key="4">
    <source>
        <dbReference type="ARBA" id="ARBA00022801"/>
    </source>
</evidence>
<dbReference type="InterPro" id="IPR038518">
    <property type="entry name" value="Glyco_hydro_63N_sf"/>
</dbReference>
<feature type="domain" description="Glycosyl hydrolase family 63 C-terminal" evidence="15">
    <location>
        <begin position="275"/>
        <end position="760"/>
    </location>
</feature>
<accession>A0A6A5WPR7</accession>
<dbReference type="EC" id="3.2.1.106" evidence="11 12"/>
<evidence type="ECO:0000256" key="6">
    <source>
        <dbReference type="ARBA" id="ARBA00022968"/>
    </source>
</evidence>
<evidence type="ECO:0000256" key="3">
    <source>
        <dbReference type="ARBA" id="ARBA00022692"/>
    </source>
</evidence>
<keyword evidence="3 12" id="KW-0812">Transmembrane</keyword>